<dbReference type="OrthoDB" id="3556479at2759"/>
<accession>A0A132B7N2</accession>
<gene>
    <name evidence="2" type="ORF">LY89DRAFT_676825</name>
</gene>
<evidence type="ECO:0000313" key="3">
    <source>
        <dbReference type="Proteomes" id="UP000070700"/>
    </source>
</evidence>
<protein>
    <submittedName>
        <fullName evidence="2">Uncharacterized protein</fullName>
    </submittedName>
</protein>
<feature type="region of interest" description="Disordered" evidence="1">
    <location>
        <begin position="1"/>
        <end position="62"/>
    </location>
</feature>
<proteinExistence type="predicted"/>
<feature type="compositionally biased region" description="Polar residues" evidence="1">
    <location>
        <begin position="1"/>
        <end position="24"/>
    </location>
</feature>
<dbReference type="Proteomes" id="UP000070700">
    <property type="component" value="Unassembled WGS sequence"/>
</dbReference>
<dbReference type="AlphaFoldDB" id="A0A132B7N2"/>
<reference evidence="2 3" key="1">
    <citation type="submission" date="2015-10" db="EMBL/GenBank/DDBJ databases">
        <title>Full genome of DAOMC 229536 Phialocephala scopiformis, a fungal endophyte of spruce producing the potent anti-insectan compound rugulosin.</title>
        <authorList>
            <consortium name="DOE Joint Genome Institute"/>
            <person name="Walker A.K."/>
            <person name="Frasz S.L."/>
            <person name="Seifert K.A."/>
            <person name="Miller J.D."/>
            <person name="Mondo S.J."/>
            <person name="Labutti K."/>
            <person name="Lipzen A."/>
            <person name="Dockter R."/>
            <person name="Kennedy M."/>
            <person name="Grigoriev I.V."/>
            <person name="Spatafora J.W."/>
        </authorList>
    </citation>
    <scope>NUCLEOTIDE SEQUENCE [LARGE SCALE GENOMIC DNA]</scope>
    <source>
        <strain evidence="2 3">CBS 120377</strain>
    </source>
</reference>
<organism evidence="2 3">
    <name type="scientific">Mollisia scopiformis</name>
    <name type="common">Conifer needle endophyte fungus</name>
    <name type="synonym">Phialocephala scopiformis</name>
    <dbReference type="NCBI Taxonomy" id="149040"/>
    <lineage>
        <taxon>Eukaryota</taxon>
        <taxon>Fungi</taxon>
        <taxon>Dikarya</taxon>
        <taxon>Ascomycota</taxon>
        <taxon>Pezizomycotina</taxon>
        <taxon>Leotiomycetes</taxon>
        <taxon>Helotiales</taxon>
        <taxon>Mollisiaceae</taxon>
        <taxon>Mollisia</taxon>
    </lineage>
</organism>
<evidence type="ECO:0000256" key="1">
    <source>
        <dbReference type="SAM" id="MobiDB-lite"/>
    </source>
</evidence>
<name>A0A132B7N2_MOLSC</name>
<dbReference type="InParanoid" id="A0A132B7N2"/>
<keyword evidence="3" id="KW-1185">Reference proteome</keyword>
<dbReference type="EMBL" id="KQ947435">
    <property type="protein sequence ID" value="KUJ08405.1"/>
    <property type="molecule type" value="Genomic_DNA"/>
</dbReference>
<dbReference type="RefSeq" id="XP_018062760.1">
    <property type="nucleotide sequence ID" value="XM_018213628.1"/>
</dbReference>
<dbReference type="KEGG" id="psco:LY89DRAFT_676825"/>
<sequence length="252" mass="27685">MFTARQVNSQELNHYDGPSTSQTIDADAEKTTTTNDPAEEVRNREDFPEEIEHPTPTRPQVKLPGYWESIDVTTIEGRGEGGLEDGEIDDAAQLDGTDLGDVELEDLLELEEDGADVEDLYEGLDQAIPESFASSSSNETAEPPPKRPSLNRAFHLNSTAYPVPAFPPGLPLSDPYVKRVDTWITAGECALYQHPLLHKYRAGLSTTMGALDANKDGYADRDCHPDDVCQKEYFRADVCVVDLDENGLADGV</sequence>
<evidence type="ECO:0000313" key="2">
    <source>
        <dbReference type="EMBL" id="KUJ08405.1"/>
    </source>
</evidence>
<feature type="compositionally biased region" description="Basic and acidic residues" evidence="1">
    <location>
        <begin position="39"/>
        <end position="55"/>
    </location>
</feature>
<dbReference type="GeneID" id="28823354"/>